<dbReference type="SMART" id="SM00355">
    <property type="entry name" value="ZnF_C2H2"/>
    <property type="match status" value="8"/>
</dbReference>
<dbReference type="Gene3D" id="2.170.270.10">
    <property type="entry name" value="SET domain"/>
    <property type="match status" value="1"/>
</dbReference>
<dbReference type="InterPro" id="IPR036236">
    <property type="entry name" value="Znf_C2H2_sf"/>
</dbReference>
<evidence type="ECO:0000256" key="4">
    <source>
        <dbReference type="ARBA" id="ARBA00022771"/>
    </source>
</evidence>
<evidence type="ECO:0000256" key="1">
    <source>
        <dbReference type="ARBA" id="ARBA00004123"/>
    </source>
</evidence>
<dbReference type="AlphaFoldDB" id="A0A1S3J2L0"/>
<feature type="compositionally biased region" description="Basic residues" evidence="11">
    <location>
        <begin position="312"/>
        <end position="335"/>
    </location>
</feature>
<feature type="region of interest" description="Disordered" evidence="11">
    <location>
        <begin position="305"/>
        <end position="386"/>
    </location>
</feature>
<feature type="domain" description="C2H2-type" evidence="12">
    <location>
        <begin position="575"/>
        <end position="603"/>
    </location>
</feature>
<dbReference type="GO" id="GO:0005634">
    <property type="term" value="C:nucleus"/>
    <property type="evidence" value="ECO:0007669"/>
    <property type="project" value="UniProtKB-SubCell"/>
</dbReference>
<keyword evidence="7" id="KW-0238">DNA-binding</keyword>
<evidence type="ECO:0000256" key="2">
    <source>
        <dbReference type="ARBA" id="ARBA00022723"/>
    </source>
</evidence>
<name>A0A1S3J2L0_LINAN</name>
<feature type="compositionally biased region" description="Polar residues" evidence="11">
    <location>
        <begin position="849"/>
        <end position="859"/>
    </location>
</feature>
<feature type="region of interest" description="Disordered" evidence="11">
    <location>
        <begin position="222"/>
        <end position="274"/>
    </location>
</feature>
<dbReference type="PANTHER" id="PTHR16515:SF2">
    <property type="entry name" value="PR DOMAIN ZINC FINGER PROTEIN 4"/>
    <property type="match status" value="1"/>
</dbReference>
<dbReference type="Proteomes" id="UP000085678">
    <property type="component" value="Unplaced"/>
</dbReference>
<evidence type="ECO:0000256" key="5">
    <source>
        <dbReference type="ARBA" id="ARBA00022833"/>
    </source>
</evidence>
<dbReference type="InterPro" id="IPR046341">
    <property type="entry name" value="SET_dom_sf"/>
</dbReference>
<dbReference type="Pfam" id="PF00096">
    <property type="entry name" value="zf-C2H2"/>
    <property type="match status" value="5"/>
</dbReference>
<feature type="compositionally biased region" description="Basic and acidic residues" evidence="11">
    <location>
        <begin position="228"/>
        <end position="241"/>
    </location>
</feature>
<organism evidence="14 15">
    <name type="scientific">Lingula anatina</name>
    <name type="common">Brachiopod</name>
    <name type="synonym">Lingula unguis</name>
    <dbReference type="NCBI Taxonomy" id="7574"/>
    <lineage>
        <taxon>Eukaryota</taxon>
        <taxon>Metazoa</taxon>
        <taxon>Spiralia</taxon>
        <taxon>Lophotrochozoa</taxon>
        <taxon>Brachiopoda</taxon>
        <taxon>Linguliformea</taxon>
        <taxon>Lingulata</taxon>
        <taxon>Lingulida</taxon>
        <taxon>Linguloidea</taxon>
        <taxon>Lingulidae</taxon>
        <taxon>Lingula</taxon>
    </lineage>
</organism>
<keyword evidence="2" id="KW-0479">Metal-binding</keyword>
<keyword evidence="14" id="KW-1185">Reference proteome</keyword>
<dbReference type="GeneID" id="106169651"/>
<feature type="compositionally biased region" description="Polar residues" evidence="11">
    <location>
        <begin position="377"/>
        <end position="386"/>
    </location>
</feature>
<dbReference type="Pfam" id="PF21549">
    <property type="entry name" value="PRDM2_PR"/>
    <property type="match status" value="1"/>
</dbReference>
<dbReference type="FunFam" id="3.30.160.60:FF:000100">
    <property type="entry name" value="Zinc finger 45-like"/>
    <property type="match status" value="1"/>
</dbReference>
<protein>
    <submittedName>
        <fullName evidence="15">PR domain zinc finger protein 10 isoform X1</fullName>
    </submittedName>
</protein>
<feature type="domain" description="C2H2-type" evidence="12">
    <location>
        <begin position="282"/>
        <end position="309"/>
    </location>
</feature>
<evidence type="ECO:0000256" key="11">
    <source>
        <dbReference type="SAM" id="MobiDB-lite"/>
    </source>
</evidence>
<feature type="domain" description="C2H2-type" evidence="12">
    <location>
        <begin position="422"/>
        <end position="451"/>
    </location>
</feature>
<dbReference type="PROSITE" id="PS00028">
    <property type="entry name" value="ZINC_FINGER_C2H2_1"/>
    <property type="match status" value="7"/>
</dbReference>
<dbReference type="InterPro" id="IPR001214">
    <property type="entry name" value="SET_dom"/>
</dbReference>
<evidence type="ECO:0000256" key="3">
    <source>
        <dbReference type="ARBA" id="ARBA00022737"/>
    </source>
</evidence>
<feature type="domain" description="C2H2-type" evidence="12">
    <location>
        <begin position="547"/>
        <end position="574"/>
    </location>
</feature>
<dbReference type="InParanoid" id="A0A1S3J2L0"/>
<comment type="subcellular location">
    <subcellularLocation>
        <location evidence="1">Nucleus</location>
    </subcellularLocation>
</comment>
<evidence type="ECO:0000313" key="15">
    <source>
        <dbReference type="RefSeq" id="XP_013404640.1"/>
    </source>
</evidence>
<keyword evidence="8" id="KW-0804">Transcription</keyword>
<proteinExistence type="predicted"/>
<feature type="compositionally biased region" description="Acidic residues" evidence="11">
    <location>
        <begin position="242"/>
        <end position="256"/>
    </location>
</feature>
<sequence>MKESYKLTSYADISSREDFMQAPSVTPLHLNDPQTDGFVSSEEMDKTSPITFDDNLLWCDDCRTAFLGSCPTHGPLSKMKDKVVPPKAKLTLPYCTSLRILELRAGDKHIFGVFAKKMIQRRTQFGPLEAPVSSTVPKGREAVLTLKIFQSDPELFTHLDNTDEAQCNWMMYVRPASHRQEQNMVAYQYQGGIYFSTIKNIPANAELRVWYAERYGKLMGVPPLENSVETKPEPSDQGYEKDGDDEDEEDEEDEEEVHGNTDYHSDNEEVSLQGEDSTHLEWSCSVCNKSFRTFVELECHVCDQSGEDSGGRRTRSKRKGHPVKIMKSERKKNKPAYRELAGEWEVQSLKPSKRGRKSKPSKKASVAAKKAKPAKNPTIQKKSTAGESNPEKVLVCQYCGKNFSRASKLQAHINTHTGEGPLECKFPQCGKHFTSKFKLKRHELIHKPEERQHRCPYCDKAFARKDHLKNHLVTHDPNRASLVCALCNKEYHNAGCYKVHMGFHDAEEGSLTCRVCEQIMETKEALCFHLKVHMGSRTAKGIMEKRHPCPHCEKRFYTPKDVKRHVVTHTKARDFLCQYCPQSFGRRDHLVRHITAAHSDGTPGAKPKTVSPRKRRKQSERTEESPAVSQETLAPVVAQVIASAPFTTHYTYNPGLSQTEYNAYQGVSNSALISMIPKDNSNMDTLSLSHADSSNQIKANNAQPIGSSGLEHLGQSDPMNRKDNSGMDSLPLSAADPSLMKHYGMSGLSAHSQPMFHSVPTSVGHSGLISPNLHTGSPGDIPMDVGRKQIVSGALPGTHHELDRGPHIIDGTMTNYLDALKVIGCLPSACPLPPPSIAMSRDSGHPFTSVGQSFQQGYQ</sequence>
<dbReference type="FunFam" id="3.30.160.60:FF:000256">
    <property type="entry name" value="PLAG1 like zinc finger 2"/>
    <property type="match status" value="1"/>
</dbReference>
<feature type="region of interest" description="Disordered" evidence="11">
    <location>
        <begin position="699"/>
        <end position="733"/>
    </location>
</feature>
<evidence type="ECO:0000256" key="8">
    <source>
        <dbReference type="ARBA" id="ARBA00023163"/>
    </source>
</evidence>
<reference evidence="15" key="1">
    <citation type="submission" date="2025-08" db="UniProtKB">
        <authorList>
            <consortium name="RefSeq"/>
        </authorList>
    </citation>
    <scope>IDENTIFICATION</scope>
    <source>
        <tissue evidence="15">Gonads</tissue>
    </source>
</reference>
<keyword evidence="9" id="KW-0539">Nucleus</keyword>
<keyword evidence="5" id="KW-0862">Zinc</keyword>
<evidence type="ECO:0000256" key="9">
    <source>
        <dbReference type="ARBA" id="ARBA00023242"/>
    </source>
</evidence>
<dbReference type="GO" id="GO:0010468">
    <property type="term" value="P:regulation of gene expression"/>
    <property type="evidence" value="ECO:0007669"/>
    <property type="project" value="TreeGrafter"/>
</dbReference>
<feature type="region of interest" description="Disordered" evidence="11">
    <location>
        <begin position="596"/>
        <end position="631"/>
    </location>
</feature>
<feature type="compositionally biased region" description="Basic and acidic residues" evidence="11">
    <location>
        <begin position="257"/>
        <end position="267"/>
    </location>
</feature>
<keyword evidence="3" id="KW-0677">Repeat</keyword>
<dbReference type="Gene3D" id="3.30.160.60">
    <property type="entry name" value="Classic Zinc Finger"/>
    <property type="match status" value="5"/>
</dbReference>
<dbReference type="InterPro" id="IPR013087">
    <property type="entry name" value="Znf_C2H2_type"/>
</dbReference>
<dbReference type="SUPFAM" id="SSF57667">
    <property type="entry name" value="beta-beta-alpha zinc fingers"/>
    <property type="match status" value="3"/>
</dbReference>
<dbReference type="RefSeq" id="XP_013404640.1">
    <property type="nucleotide sequence ID" value="XM_013549186.1"/>
</dbReference>
<evidence type="ECO:0000313" key="14">
    <source>
        <dbReference type="Proteomes" id="UP000085678"/>
    </source>
</evidence>
<accession>A0A1S3J2L0</accession>
<dbReference type="GO" id="GO:0008270">
    <property type="term" value="F:zinc ion binding"/>
    <property type="evidence" value="ECO:0007669"/>
    <property type="project" value="UniProtKB-KW"/>
</dbReference>
<feature type="domain" description="C2H2-type" evidence="12">
    <location>
        <begin position="394"/>
        <end position="421"/>
    </location>
</feature>
<dbReference type="KEGG" id="lak:106169651"/>
<evidence type="ECO:0000256" key="6">
    <source>
        <dbReference type="ARBA" id="ARBA00023015"/>
    </source>
</evidence>
<dbReference type="FunFam" id="3.30.160.60:FF:001182">
    <property type="entry name" value="Zinc finger, C2H2 type"/>
    <property type="match status" value="1"/>
</dbReference>
<keyword evidence="4 10" id="KW-0863">Zinc-finger</keyword>
<dbReference type="PROSITE" id="PS50280">
    <property type="entry name" value="SET"/>
    <property type="match status" value="1"/>
</dbReference>
<feature type="domain" description="C2H2-type" evidence="12">
    <location>
        <begin position="511"/>
        <end position="538"/>
    </location>
</feature>
<dbReference type="PROSITE" id="PS50157">
    <property type="entry name" value="ZINC_FINGER_C2H2_2"/>
    <property type="match status" value="7"/>
</dbReference>
<gene>
    <name evidence="15" type="primary">LOC106169651</name>
</gene>
<feature type="compositionally biased region" description="Basic residues" evidence="11">
    <location>
        <begin position="351"/>
        <end position="362"/>
    </location>
</feature>
<dbReference type="InterPro" id="IPR050331">
    <property type="entry name" value="Zinc_finger"/>
</dbReference>
<evidence type="ECO:0000256" key="10">
    <source>
        <dbReference type="PROSITE-ProRule" id="PRU00042"/>
    </source>
</evidence>
<dbReference type="OrthoDB" id="3533395at2759"/>
<feature type="domain" description="SET" evidence="13">
    <location>
        <begin position="93"/>
        <end position="212"/>
    </location>
</feature>
<keyword evidence="6" id="KW-0805">Transcription regulation</keyword>
<evidence type="ECO:0000256" key="7">
    <source>
        <dbReference type="ARBA" id="ARBA00023125"/>
    </source>
</evidence>
<evidence type="ECO:0000259" key="12">
    <source>
        <dbReference type="PROSITE" id="PS50157"/>
    </source>
</evidence>
<feature type="region of interest" description="Disordered" evidence="11">
    <location>
        <begin position="840"/>
        <end position="859"/>
    </location>
</feature>
<feature type="domain" description="C2H2-type" evidence="12">
    <location>
        <begin position="453"/>
        <end position="480"/>
    </location>
</feature>
<dbReference type="PANTHER" id="PTHR16515">
    <property type="entry name" value="PR DOMAIN ZINC FINGER PROTEIN"/>
    <property type="match status" value="1"/>
</dbReference>
<evidence type="ECO:0000259" key="13">
    <source>
        <dbReference type="PROSITE" id="PS50280"/>
    </source>
</evidence>